<dbReference type="PANTHER" id="PTHR28004">
    <property type="entry name" value="ZGC:162816-RELATED"/>
    <property type="match status" value="1"/>
</dbReference>
<protein>
    <submittedName>
        <fullName evidence="2">D-serine deaminase, pyridoxal phosphate-dependent</fullName>
    </submittedName>
</protein>
<feature type="domain" description="Alanine racemase N-terminal" evidence="1">
    <location>
        <begin position="46"/>
        <end position="236"/>
    </location>
</feature>
<dbReference type="CDD" id="cd06813">
    <property type="entry name" value="PLPDE_III_DSD_D-TA_like_2"/>
    <property type="match status" value="1"/>
</dbReference>
<dbReference type="PANTHER" id="PTHR28004:SF2">
    <property type="entry name" value="D-SERINE DEHYDRATASE"/>
    <property type="match status" value="1"/>
</dbReference>
<name>A0A1H4VMW3_9MICC</name>
<evidence type="ECO:0000313" key="2">
    <source>
        <dbReference type="EMBL" id="SEC82357.1"/>
    </source>
</evidence>
<dbReference type="InterPro" id="IPR001608">
    <property type="entry name" value="Ala_racemase_N"/>
</dbReference>
<organism evidence="2 3">
    <name type="scientific">Arthrobacter woluwensis</name>
    <dbReference type="NCBI Taxonomy" id="156980"/>
    <lineage>
        <taxon>Bacteria</taxon>
        <taxon>Bacillati</taxon>
        <taxon>Actinomycetota</taxon>
        <taxon>Actinomycetes</taxon>
        <taxon>Micrococcales</taxon>
        <taxon>Micrococcaceae</taxon>
        <taxon>Arthrobacter</taxon>
    </lineage>
</organism>
<evidence type="ECO:0000259" key="1">
    <source>
        <dbReference type="Pfam" id="PF01168"/>
    </source>
</evidence>
<reference evidence="2 3" key="1">
    <citation type="submission" date="2016-10" db="EMBL/GenBank/DDBJ databases">
        <authorList>
            <person name="de Groot N.N."/>
        </authorList>
    </citation>
    <scope>NUCLEOTIDE SEQUENCE [LARGE SCALE GENOMIC DNA]</scope>
    <source>
        <strain evidence="2 3">DSM 10495</strain>
    </source>
</reference>
<dbReference type="SUPFAM" id="SSF51419">
    <property type="entry name" value="PLP-binding barrel"/>
    <property type="match status" value="1"/>
</dbReference>
<gene>
    <name evidence="2" type="ORF">SAMN04489745_3259</name>
</gene>
<dbReference type="InterPro" id="IPR051466">
    <property type="entry name" value="D-amino_acid_metab_enzyme"/>
</dbReference>
<dbReference type="Proteomes" id="UP000182652">
    <property type="component" value="Unassembled WGS sequence"/>
</dbReference>
<dbReference type="GO" id="GO:0036088">
    <property type="term" value="P:D-serine catabolic process"/>
    <property type="evidence" value="ECO:0007669"/>
    <property type="project" value="TreeGrafter"/>
</dbReference>
<accession>A0A1H4VMW3</accession>
<evidence type="ECO:0000313" key="3">
    <source>
        <dbReference type="Proteomes" id="UP000182652"/>
    </source>
</evidence>
<proteinExistence type="predicted"/>
<dbReference type="Pfam" id="PF01168">
    <property type="entry name" value="Ala_racemase_N"/>
    <property type="match status" value="1"/>
</dbReference>
<dbReference type="AlphaFoldDB" id="A0A1H4VMW3"/>
<dbReference type="InterPro" id="IPR029066">
    <property type="entry name" value="PLP-binding_barrel"/>
</dbReference>
<dbReference type="Gene3D" id="3.20.20.10">
    <property type="entry name" value="Alanine racemase"/>
    <property type="match status" value="1"/>
</dbReference>
<dbReference type="RefSeq" id="WP_082724192.1">
    <property type="nucleotide sequence ID" value="NZ_FNSN01000004.1"/>
</dbReference>
<dbReference type="GO" id="GO:0008721">
    <property type="term" value="F:D-serine ammonia-lyase activity"/>
    <property type="evidence" value="ECO:0007669"/>
    <property type="project" value="TreeGrafter"/>
</dbReference>
<dbReference type="STRING" id="156980.SAMN04489745_3259"/>
<keyword evidence="3" id="KW-1185">Reference proteome</keyword>
<dbReference type="EMBL" id="FNSN01000004">
    <property type="protein sequence ID" value="SEC82357.1"/>
    <property type="molecule type" value="Genomic_DNA"/>
</dbReference>
<sequence length="421" mass="43918">MSASTLSFSLAPDGSTAGRNGFTGAGGFAALDRATAHLEAPFAVLSLPALRRNAADLLRRAQGKPIRVASKSIRSRAVLRAVLEIPGFRGILAYALPEALWLAEEFDDVVVAYPTADRAALAALAHSPTARERVTLMVDSADQLDLLAPFAGPDAPLRLCLDLDASLRLAGGRAHLGMRRSPVHTPEDAAAVAAEIVRRQGFRLVGIMSYEGQIAGLGDDTGSALHRAQIRALHALSGRELAARRAEAVDAVHRELPAGSPLEFVNGGGTGSFETTGAEAAVTELAAGSGLYAPALFDGYRAFHPEPAAFFALPVVRKPAPGFATVLGGGWVASGPSGPDRLPRPVWPTGLKLLSTEGAGEVQTPVHGPAADSLSLGDRVWFRHAKAGELCEHVDTLHVVDGDRLVASVPSYRGEGKAFLG</sequence>